<dbReference type="PANTHER" id="PTHR47756:SF2">
    <property type="entry name" value="BLL6612 PROTEIN"/>
    <property type="match status" value="1"/>
</dbReference>
<dbReference type="GO" id="GO:0006352">
    <property type="term" value="P:DNA-templated transcription initiation"/>
    <property type="evidence" value="ECO:0007669"/>
    <property type="project" value="InterPro"/>
</dbReference>
<dbReference type="SUPFAM" id="SSF88659">
    <property type="entry name" value="Sigma3 and sigma4 domains of RNA polymerase sigma factors"/>
    <property type="match status" value="1"/>
</dbReference>
<proteinExistence type="predicted"/>
<name>A0A3B0SK08_9ZZZZ</name>
<dbReference type="SUPFAM" id="SSF88946">
    <property type="entry name" value="Sigma2 domain of RNA polymerase sigma factors"/>
    <property type="match status" value="1"/>
</dbReference>
<dbReference type="NCBIfam" id="TIGR02937">
    <property type="entry name" value="sigma70-ECF"/>
    <property type="match status" value="1"/>
</dbReference>
<dbReference type="EMBL" id="UOEK01000104">
    <property type="protein sequence ID" value="VAV96683.1"/>
    <property type="molecule type" value="Genomic_DNA"/>
</dbReference>
<gene>
    <name evidence="3" type="ORF">MNBD_ACTINO02-3253</name>
</gene>
<dbReference type="Gene3D" id="1.10.1740.10">
    <property type="match status" value="1"/>
</dbReference>
<feature type="domain" description="DUF6596" evidence="2">
    <location>
        <begin position="186"/>
        <end position="283"/>
    </location>
</feature>
<evidence type="ECO:0000313" key="3">
    <source>
        <dbReference type="EMBL" id="VAV96683.1"/>
    </source>
</evidence>
<dbReference type="Pfam" id="PF04542">
    <property type="entry name" value="Sigma70_r2"/>
    <property type="match status" value="1"/>
</dbReference>
<dbReference type="InterPro" id="IPR007627">
    <property type="entry name" value="RNA_pol_sigma70_r2"/>
</dbReference>
<evidence type="ECO:0000259" key="1">
    <source>
        <dbReference type="Pfam" id="PF04542"/>
    </source>
</evidence>
<dbReference type="InterPro" id="IPR013325">
    <property type="entry name" value="RNA_pol_sigma_r2"/>
</dbReference>
<dbReference type="InterPro" id="IPR013324">
    <property type="entry name" value="RNA_pol_sigma_r3/r4-like"/>
</dbReference>
<reference evidence="3" key="1">
    <citation type="submission" date="2018-06" db="EMBL/GenBank/DDBJ databases">
        <authorList>
            <person name="Zhirakovskaya E."/>
        </authorList>
    </citation>
    <scope>NUCLEOTIDE SEQUENCE</scope>
</reference>
<dbReference type="PANTHER" id="PTHR47756">
    <property type="entry name" value="BLL6612 PROTEIN-RELATED"/>
    <property type="match status" value="1"/>
</dbReference>
<sequence>MIERSPIEQVFRDEYGKVVSSLIRQVGDFEIAEDSVQEACEAALKQWADSGLPPNPGGWLMTTAKRKAIDKLRRSANYRRKQRDYGYREQIDRPGGDPMDDLSFDESQLRDDQLRLMFTCCHPALGVDAQVALTVKTLGGLTTAEIARGFLVPDKTMAQRIVRAKRKIKSATIPYRVPTDDELPDRLASVLGVVYLIFNEGYAASSGADHVRGELCDDAIRLGALLEQLMPDEPEVVGLNALMGFHHARKATRVDHGGQPVLLEDQDRSRWDAAAIADMDARLIAALRRGQVGSYQVQAAIAAVHATSASFSATDWPQIAGLYDRLAGLTPSPVVDLNRAAAHAMAFGEAAGLEALVTLADSLASYATYHSTVGELLARSGDPAGAIRAFETAIVAGTSEGETSRLRARIDQLKD</sequence>
<dbReference type="AlphaFoldDB" id="A0A3B0SK08"/>
<dbReference type="GO" id="GO:0003700">
    <property type="term" value="F:DNA-binding transcription factor activity"/>
    <property type="evidence" value="ECO:0007669"/>
    <property type="project" value="InterPro"/>
</dbReference>
<evidence type="ECO:0000259" key="2">
    <source>
        <dbReference type="Pfam" id="PF20239"/>
    </source>
</evidence>
<organism evidence="3">
    <name type="scientific">hydrothermal vent metagenome</name>
    <dbReference type="NCBI Taxonomy" id="652676"/>
    <lineage>
        <taxon>unclassified sequences</taxon>
        <taxon>metagenomes</taxon>
        <taxon>ecological metagenomes</taxon>
    </lineage>
</organism>
<dbReference type="InterPro" id="IPR014284">
    <property type="entry name" value="RNA_pol_sigma-70_dom"/>
</dbReference>
<protein>
    <submittedName>
        <fullName evidence="3">RNA polymerase ECF-type sigma factor</fullName>
    </submittedName>
</protein>
<feature type="domain" description="RNA polymerase sigma-70 region 2" evidence="1">
    <location>
        <begin position="11"/>
        <end position="76"/>
    </location>
</feature>
<dbReference type="Pfam" id="PF20239">
    <property type="entry name" value="DUF6596"/>
    <property type="match status" value="1"/>
</dbReference>
<accession>A0A3B0SK08</accession>
<dbReference type="InterPro" id="IPR046531">
    <property type="entry name" value="DUF6596"/>
</dbReference>